<sequence length="141" mass="15692">MNETKAVVDEFLRRTAAGDTPERIAELYAETVDWRVSWPVPRHPAVPWIRPRSTRADVADHYRTFAAVCVPEAGEVRLDEIIVDGPVAVLFGASFQQVKSTGKRFAMTFALRLAVQDGRIAKHHMYEDSLAVEAAFGARPA</sequence>
<dbReference type="EMBL" id="JBHRWI010000051">
    <property type="protein sequence ID" value="MFC3515529.1"/>
    <property type="molecule type" value="Genomic_DNA"/>
</dbReference>
<gene>
    <name evidence="2" type="ORF">ACFORO_35550</name>
</gene>
<accession>A0ABV7QU55</accession>
<organism evidence="2 3">
    <name type="scientific">Amycolatopsis halotolerans</name>
    <dbReference type="NCBI Taxonomy" id="330083"/>
    <lineage>
        <taxon>Bacteria</taxon>
        <taxon>Bacillati</taxon>
        <taxon>Actinomycetota</taxon>
        <taxon>Actinomycetes</taxon>
        <taxon>Pseudonocardiales</taxon>
        <taxon>Pseudonocardiaceae</taxon>
        <taxon>Amycolatopsis</taxon>
    </lineage>
</organism>
<dbReference type="InterPro" id="IPR032710">
    <property type="entry name" value="NTF2-like_dom_sf"/>
</dbReference>
<dbReference type="SUPFAM" id="SSF54427">
    <property type="entry name" value="NTF2-like"/>
    <property type="match status" value="1"/>
</dbReference>
<comment type="caution">
    <text evidence="2">The sequence shown here is derived from an EMBL/GenBank/DDBJ whole genome shotgun (WGS) entry which is preliminary data.</text>
</comment>
<keyword evidence="3" id="KW-1185">Reference proteome</keyword>
<evidence type="ECO:0000313" key="3">
    <source>
        <dbReference type="Proteomes" id="UP001595764"/>
    </source>
</evidence>
<evidence type="ECO:0000259" key="1">
    <source>
        <dbReference type="Pfam" id="PF12680"/>
    </source>
</evidence>
<feature type="domain" description="SnoaL-like" evidence="1">
    <location>
        <begin position="8"/>
        <end position="123"/>
    </location>
</feature>
<proteinExistence type="predicted"/>
<reference evidence="3" key="1">
    <citation type="journal article" date="2019" name="Int. J. Syst. Evol. Microbiol.">
        <title>The Global Catalogue of Microorganisms (GCM) 10K type strain sequencing project: providing services to taxonomists for standard genome sequencing and annotation.</title>
        <authorList>
            <consortium name="The Broad Institute Genomics Platform"/>
            <consortium name="The Broad Institute Genome Sequencing Center for Infectious Disease"/>
            <person name="Wu L."/>
            <person name="Ma J."/>
        </authorList>
    </citation>
    <scope>NUCLEOTIDE SEQUENCE [LARGE SCALE GENOMIC DNA]</scope>
    <source>
        <strain evidence="3">CGMCC 4.7682</strain>
    </source>
</reference>
<dbReference type="Gene3D" id="3.10.450.50">
    <property type="match status" value="1"/>
</dbReference>
<dbReference type="InterPro" id="IPR037401">
    <property type="entry name" value="SnoaL-like"/>
</dbReference>
<dbReference type="Proteomes" id="UP001595764">
    <property type="component" value="Unassembled WGS sequence"/>
</dbReference>
<protein>
    <submittedName>
        <fullName evidence="2">Nuclear transport factor 2 family protein</fullName>
    </submittedName>
</protein>
<dbReference type="Pfam" id="PF12680">
    <property type="entry name" value="SnoaL_2"/>
    <property type="match status" value="1"/>
</dbReference>
<name>A0ABV7QU55_9PSEU</name>
<evidence type="ECO:0000313" key="2">
    <source>
        <dbReference type="EMBL" id="MFC3515529.1"/>
    </source>
</evidence>
<dbReference type="RefSeq" id="WP_377869781.1">
    <property type="nucleotide sequence ID" value="NZ_JBHMAY010000015.1"/>
</dbReference>